<feature type="domain" description="Tag1 N-terminal" evidence="3">
    <location>
        <begin position="82"/>
        <end position="272"/>
    </location>
</feature>
<dbReference type="AlphaFoldDB" id="A0AAV5RZG4"/>
<reference evidence="6 7" key="1">
    <citation type="journal article" date="2023" name="Elife">
        <title>Identification of key yeast species and microbe-microbe interactions impacting larval growth of Drosophila in the wild.</title>
        <authorList>
            <person name="Mure A."/>
            <person name="Sugiura Y."/>
            <person name="Maeda R."/>
            <person name="Honda K."/>
            <person name="Sakurai N."/>
            <person name="Takahashi Y."/>
            <person name="Watada M."/>
            <person name="Katoh T."/>
            <person name="Gotoh A."/>
            <person name="Gotoh Y."/>
            <person name="Taniguchi I."/>
            <person name="Nakamura K."/>
            <person name="Hayashi T."/>
            <person name="Katayama T."/>
            <person name="Uemura T."/>
            <person name="Hattori Y."/>
        </authorList>
    </citation>
    <scope>NUCLEOTIDE SEQUENCE [LARGE SCALE GENOMIC DNA]</scope>
    <source>
        <strain evidence="6 7">KH-74</strain>
    </source>
</reference>
<dbReference type="Pfam" id="PF22786">
    <property type="entry name" value="Tag1_C"/>
    <property type="match status" value="1"/>
</dbReference>
<accession>A0AAV5RZG4</accession>
<dbReference type="InterPro" id="IPR055012">
    <property type="entry name" value="Tag1_N"/>
</dbReference>
<feature type="domain" description="Tag1 C-terminal" evidence="4">
    <location>
        <begin position="504"/>
        <end position="616"/>
    </location>
</feature>
<evidence type="ECO:0000259" key="3">
    <source>
        <dbReference type="Pfam" id="PF20775"/>
    </source>
</evidence>
<feature type="transmembrane region" description="Helical" evidence="2">
    <location>
        <begin position="54"/>
        <end position="72"/>
    </location>
</feature>
<evidence type="ECO:0000259" key="5">
    <source>
        <dbReference type="Pfam" id="PF22787"/>
    </source>
</evidence>
<evidence type="ECO:0000313" key="7">
    <source>
        <dbReference type="Proteomes" id="UP001377567"/>
    </source>
</evidence>
<dbReference type="InterPro" id="IPR055011">
    <property type="entry name" value="Tag1_C"/>
</dbReference>
<feature type="region of interest" description="Disordered" evidence="1">
    <location>
        <begin position="1"/>
        <end position="44"/>
    </location>
</feature>
<feature type="domain" description="Tag1 middle barrel-like" evidence="5">
    <location>
        <begin position="291"/>
        <end position="457"/>
    </location>
</feature>
<comment type="caution">
    <text evidence="6">The sequence shown here is derived from an EMBL/GenBank/DDBJ whole genome shotgun (WGS) entry which is preliminary data.</text>
</comment>
<keyword evidence="7" id="KW-1185">Reference proteome</keyword>
<evidence type="ECO:0000256" key="2">
    <source>
        <dbReference type="SAM" id="Phobius"/>
    </source>
</evidence>
<dbReference type="InterPro" id="IPR046368">
    <property type="entry name" value="Tag1"/>
</dbReference>
<keyword evidence="2" id="KW-0472">Membrane</keyword>
<protein>
    <submittedName>
        <fullName evidence="6">Tag1 protein</fullName>
    </submittedName>
</protein>
<evidence type="ECO:0000313" key="6">
    <source>
        <dbReference type="EMBL" id="GMM56541.1"/>
    </source>
</evidence>
<dbReference type="PANTHER" id="PTHR35895:SF3">
    <property type="entry name" value="PRE-RRNA PROCESSING PROTEIN"/>
    <property type="match status" value="1"/>
</dbReference>
<dbReference type="PANTHER" id="PTHR35895">
    <property type="entry name" value="CHROMOSOME 16, WHOLE GENOME SHOTGUN SEQUENCE"/>
    <property type="match status" value="1"/>
</dbReference>
<evidence type="ECO:0000256" key="1">
    <source>
        <dbReference type="SAM" id="MobiDB-lite"/>
    </source>
</evidence>
<dbReference type="EMBL" id="BTGD01000008">
    <property type="protein sequence ID" value="GMM56541.1"/>
    <property type="molecule type" value="Genomic_DNA"/>
</dbReference>
<keyword evidence="2" id="KW-0812">Transmembrane</keyword>
<name>A0AAV5RZG4_MAUHU</name>
<dbReference type="GO" id="GO:0000329">
    <property type="term" value="C:fungal-type vacuole membrane"/>
    <property type="evidence" value="ECO:0007669"/>
    <property type="project" value="InterPro"/>
</dbReference>
<feature type="compositionally biased region" description="Low complexity" evidence="1">
    <location>
        <begin position="23"/>
        <end position="37"/>
    </location>
</feature>
<dbReference type="Pfam" id="PF20775">
    <property type="entry name" value="Tag1_N"/>
    <property type="match status" value="1"/>
</dbReference>
<sequence length="616" mass="68460">MASDDLETQPLLGSQGRPGDEVAAPQGPQTAQGPQQPLISNGTASVARHRAHRWRYLVGVVIIAALLLLSSVKVSSFAKHSPSADEIQDNVVKMSSVKVQNFHIDGWRQNRSDSGLDNDGGKYLQVTVLADYSLNYDLLDESMFGNDPEKLKNFRFGAERLLRTLCVDLNNSTTFHNVNDTDLKLASVGIASPFCVSLRNGTVTPLNLTLLIEPNMKNIMDVLKKIITHKYKGLELWSAVDVTLYKQTLLRLNIRLTNIPNITINWTRILKWDQLIPEWVALLTDNFAVPQVEDLKVTDEADNFLVKVQTGPVGSLQGVLDRMPWLTLPPVSVVPAIEWSLRLPNCHNKCTIDLPTLECTSPEFDLMENESLMITNRLGGPLPRELLSHVCSSDDENTVTPLTLILNSLMNDSLDCSVEVHGSVAQKKHPRYRDTDMLLPPSVLQDILDGLGYVPVTTNVTANTTGILDEVLIENMQLKWLDGRLRMVGTVTASMALPFYETKEDRVAVHNIKGDFEVYHKGSHFLSIPMRVWTESLSEIKHDAQTGGTYIDVTFELRDDDMVATDKGTLSQVFNEIFFQGETHVTFNATLDVVVQSVLGEVVITGLKTDGETVIH</sequence>
<dbReference type="Pfam" id="PF22787">
    <property type="entry name" value="Tag1_M"/>
    <property type="match status" value="1"/>
</dbReference>
<dbReference type="Proteomes" id="UP001377567">
    <property type="component" value="Unassembled WGS sequence"/>
</dbReference>
<organism evidence="6 7">
    <name type="scientific">Maudiozyma humilis</name>
    <name type="common">Sour dough yeast</name>
    <name type="synonym">Kazachstania humilis</name>
    <dbReference type="NCBI Taxonomy" id="51915"/>
    <lineage>
        <taxon>Eukaryota</taxon>
        <taxon>Fungi</taxon>
        <taxon>Dikarya</taxon>
        <taxon>Ascomycota</taxon>
        <taxon>Saccharomycotina</taxon>
        <taxon>Saccharomycetes</taxon>
        <taxon>Saccharomycetales</taxon>
        <taxon>Saccharomycetaceae</taxon>
        <taxon>Maudiozyma</taxon>
    </lineage>
</organism>
<keyword evidence="2" id="KW-1133">Transmembrane helix</keyword>
<evidence type="ECO:0000259" key="4">
    <source>
        <dbReference type="Pfam" id="PF22786"/>
    </source>
</evidence>
<dbReference type="InterPro" id="IPR055010">
    <property type="entry name" value="Tag1_M"/>
</dbReference>
<gene>
    <name evidence="6" type="ORF">DAKH74_031570</name>
</gene>
<proteinExistence type="predicted"/>